<dbReference type="CDD" id="cd01392">
    <property type="entry name" value="HTH_LacI"/>
    <property type="match status" value="1"/>
</dbReference>
<reference evidence="6" key="1">
    <citation type="submission" date="2023-07" db="EMBL/GenBank/DDBJ databases">
        <title>Defluviimonas sediminis sp. nov., isolated from mangrove sediment.</title>
        <authorList>
            <person name="Liu L."/>
            <person name="Li J."/>
            <person name="Huang Y."/>
            <person name="Pan J."/>
            <person name="Li M."/>
        </authorList>
    </citation>
    <scope>NUCLEOTIDE SEQUENCE [LARGE SCALE GENOMIC DNA]</scope>
    <source>
        <strain evidence="6">FT324</strain>
    </source>
</reference>
<dbReference type="Proteomes" id="UP001205601">
    <property type="component" value="Unassembled WGS sequence"/>
</dbReference>
<organism evidence="5 6">
    <name type="scientific">Albidovulum sediminis</name>
    <dbReference type="NCBI Taxonomy" id="3066345"/>
    <lineage>
        <taxon>Bacteria</taxon>
        <taxon>Pseudomonadati</taxon>
        <taxon>Pseudomonadota</taxon>
        <taxon>Alphaproteobacteria</taxon>
        <taxon>Rhodobacterales</taxon>
        <taxon>Paracoccaceae</taxon>
        <taxon>Albidovulum</taxon>
    </lineage>
</organism>
<keyword evidence="1" id="KW-0805">Transcription regulation</keyword>
<dbReference type="Pfam" id="PF00532">
    <property type="entry name" value="Peripla_BP_1"/>
    <property type="match status" value="1"/>
</dbReference>
<sequence>MTGRSAGRPTIRTICALTGLSTATVSKALRQSPHVRPETRRLVEDAARRVGYATNLHGVQLRTGKTYQIAAILPAPGPDSDEWEGVEYALLLSGLSRAVEHTRYRIALFPVRDDDEALEATARIATNRLADGVVLAGTQPDDARVRLLQDGGLPFVTYGTTHLSPPHPFVDTDNTAVIGRSMARLIAAGHRRAALLNPPAHLSYAVTRLESYRATLAGAGLPFDPALVAHGRLTPGFGRAQVLTLSALADPPTAYVCANEAVALGALSGFAAAGLVHGRDAVIHASDDLNISAYFTPPITTFYLPIARPAALLGDHILRAIAGEPAETLQTLLVPDLIVRSDDRLHP</sequence>
<feature type="domain" description="HTH lacI-type" evidence="4">
    <location>
        <begin position="9"/>
        <end position="63"/>
    </location>
</feature>
<dbReference type="InterPro" id="IPR001761">
    <property type="entry name" value="Peripla_BP/Lac1_sug-bd_dom"/>
</dbReference>
<dbReference type="PANTHER" id="PTHR30146">
    <property type="entry name" value="LACI-RELATED TRANSCRIPTIONAL REPRESSOR"/>
    <property type="match status" value="1"/>
</dbReference>
<evidence type="ECO:0000313" key="5">
    <source>
        <dbReference type="EMBL" id="MCT8329408.1"/>
    </source>
</evidence>
<evidence type="ECO:0000256" key="2">
    <source>
        <dbReference type="ARBA" id="ARBA00023125"/>
    </source>
</evidence>
<dbReference type="SUPFAM" id="SSF47413">
    <property type="entry name" value="lambda repressor-like DNA-binding domains"/>
    <property type="match status" value="1"/>
</dbReference>
<dbReference type="RefSeq" id="WP_261494831.1">
    <property type="nucleotide sequence ID" value="NZ_JAOCQF010000001.1"/>
</dbReference>
<evidence type="ECO:0000313" key="6">
    <source>
        <dbReference type="Proteomes" id="UP001205601"/>
    </source>
</evidence>
<dbReference type="PANTHER" id="PTHR30146:SF109">
    <property type="entry name" value="HTH-TYPE TRANSCRIPTIONAL REGULATOR GALS"/>
    <property type="match status" value="1"/>
</dbReference>
<dbReference type="InterPro" id="IPR010982">
    <property type="entry name" value="Lambda_DNA-bd_dom_sf"/>
</dbReference>
<comment type="caution">
    <text evidence="5">The sequence shown here is derived from an EMBL/GenBank/DDBJ whole genome shotgun (WGS) entry which is preliminary data.</text>
</comment>
<proteinExistence type="predicted"/>
<dbReference type="SUPFAM" id="SSF53822">
    <property type="entry name" value="Periplasmic binding protein-like I"/>
    <property type="match status" value="1"/>
</dbReference>
<dbReference type="InterPro" id="IPR028082">
    <property type="entry name" value="Peripla_BP_I"/>
</dbReference>
<dbReference type="EMBL" id="JAOCQF010000001">
    <property type="protein sequence ID" value="MCT8329408.1"/>
    <property type="molecule type" value="Genomic_DNA"/>
</dbReference>
<protein>
    <submittedName>
        <fullName evidence="5">Substrate-binding domain-containing protein</fullName>
    </submittedName>
</protein>
<keyword evidence="2" id="KW-0238">DNA-binding</keyword>
<keyword evidence="6" id="KW-1185">Reference proteome</keyword>
<dbReference type="Gene3D" id="1.10.260.40">
    <property type="entry name" value="lambda repressor-like DNA-binding domains"/>
    <property type="match status" value="1"/>
</dbReference>
<dbReference type="SMART" id="SM00354">
    <property type="entry name" value="HTH_LACI"/>
    <property type="match status" value="1"/>
</dbReference>
<accession>A0ABT2NKF8</accession>
<dbReference type="Pfam" id="PF00356">
    <property type="entry name" value="LacI"/>
    <property type="match status" value="1"/>
</dbReference>
<keyword evidence="3" id="KW-0804">Transcription</keyword>
<evidence type="ECO:0000256" key="3">
    <source>
        <dbReference type="ARBA" id="ARBA00023163"/>
    </source>
</evidence>
<dbReference type="InterPro" id="IPR000843">
    <property type="entry name" value="HTH_LacI"/>
</dbReference>
<evidence type="ECO:0000259" key="4">
    <source>
        <dbReference type="PROSITE" id="PS50932"/>
    </source>
</evidence>
<dbReference type="PROSITE" id="PS50932">
    <property type="entry name" value="HTH_LACI_2"/>
    <property type="match status" value="1"/>
</dbReference>
<evidence type="ECO:0000256" key="1">
    <source>
        <dbReference type="ARBA" id="ARBA00023015"/>
    </source>
</evidence>
<dbReference type="Gene3D" id="3.40.50.2300">
    <property type="match status" value="2"/>
</dbReference>
<gene>
    <name evidence="5" type="ORF">N5I32_07785</name>
</gene>
<name>A0ABT2NKF8_9RHOB</name>